<dbReference type="Gene3D" id="2.30.30.380">
    <property type="entry name" value="Zn-finger domain of Sec23/24"/>
    <property type="match status" value="1"/>
</dbReference>
<dbReference type="InterPro" id="IPR036443">
    <property type="entry name" value="Znf_RanBP2_sf"/>
</dbReference>
<keyword evidence="1" id="KW-0479">Metal-binding</keyword>
<dbReference type="EMBL" id="JBANRG010000006">
    <property type="protein sequence ID" value="KAK7465560.1"/>
    <property type="molecule type" value="Genomic_DNA"/>
</dbReference>
<protein>
    <recommendedName>
        <fullName evidence="10">WLM-domain-containing protein</fullName>
    </recommendedName>
</protein>
<keyword evidence="3" id="KW-0862">Zinc</keyword>
<evidence type="ECO:0000256" key="1">
    <source>
        <dbReference type="ARBA" id="ARBA00022723"/>
    </source>
</evidence>
<evidence type="ECO:0008006" key="10">
    <source>
        <dbReference type="Google" id="ProtNLM"/>
    </source>
</evidence>
<dbReference type="PANTHER" id="PTHR46622">
    <property type="entry name" value="DNA-DEPENDENT METALLOPROTEASE WSS1"/>
    <property type="match status" value="1"/>
</dbReference>
<dbReference type="PROSITE" id="PS51397">
    <property type="entry name" value="WLM"/>
    <property type="match status" value="1"/>
</dbReference>
<dbReference type="InterPro" id="IPR001876">
    <property type="entry name" value="Znf_RanBP2"/>
</dbReference>
<comment type="caution">
    <text evidence="8">The sequence shown here is derived from an EMBL/GenBank/DDBJ whole genome shotgun (WGS) entry which is preliminary data.</text>
</comment>
<feature type="region of interest" description="Disordered" evidence="5">
    <location>
        <begin position="164"/>
        <end position="211"/>
    </location>
</feature>
<dbReference type="InterPro" id="IPR053000">
    <property type="entry name" value="WSS1-like_metalloprotease"/>
</dbReference>
<gene>
    <name evidence="8" type="ORF">VKT23_005535</name>
</gene>
<proteinExistence type="predicted"/>
<dbReference type="PANTHER" id="PTHR46622:SF1">
    <property type="entry name" value="DNA-DEPENDENT METALLOPROTEASE WSS1"/>
    <property type="match status" value="1"/>
</dbReference>
<evidence type="ECO:0000256" key="3">
    <source>
        <dbReference type="ARBA" id="ARBA00022833"/>
    </source>
</evidence>
<evidence type="ECO:0000256" key="2">
    <source>
        <dbReference type="ARBA" id="ARBA00022771"/>
    </source>
</evidence>
<sequence length="355" mass="38769">MPDVFVQSFTHLKDRKNADHALQLLQRIASLVKPIMRKHGWVLPTLAEFFPDNPNLVGLNVNMGEKILLRLRPAHYPDWFMEEENIVQTMLHELTHNVHGPHDDKFYKFLSGLQDEYDALQRSGYAGEGFFSKGHRLGESISHNLPPHLARAKALDAAEKRRRVSQTLGGSGRRLGGVGAGPSKPLSPRELAARAAERRALDEKMCGQGETARKEAEKAAKESVENKVIDLTLDDSDDEIEFIDPVPGPSKIPTANKSTTAKRKAPTSATRPLQTTSVANTPPPVSLATKPPTSSEWSCPACTLLNPAMSLQCEACLTTKPLTASAGWACLTCGESGIPHDFWTCSFCGAVKTSS</sequence>
<dbReference type="Proteomes" id="UP001498398">
    <property type="component" value="Unassembled WGS sequence"/>
</dbReference>
<accession>A0ABR1JRD3</accession>
<keyword evidence="9" id="KW-1185">Reference proteome</keyword>
<dbReference type="PROSITE" id="PS01358">
    <property type="entry name" value="ZF_RANBP2_1"/>
    <property type="match status" value="1"/>
</dbReference>
<reference evidence="8 9" key="1">
    <citation type="submission" date="2024-01" db="EMBL/GenBank/DDBJ databases">
        <title>A draft genome for the cacao thread blight pathogen Marasmiellus scandens.</title>
        <authorList>
            <person name="Baruah I.K."/>
            <person name="Leung J."/>
            <person name="Bukari Y."/>
            <person name="Amoako-Attah I."/>
            <person name="Meinhardt L.W."/>
            <person name="Bailey B.A."/>
            <person name="Cohen S.P."/>
        </authorList>
    </citation>
    <scope>NUCLEOTIDE SEQUENCE [LARGE SCALE GENOMIC DNA]</scope>
    <source>
        <strain evidence="8 9">GH-19</strain>
    </source>
</reference>
<feature type="domain" description="RanBP2-type" evidence="6">
    <location>
        <begin position="293"/>
        <end position="322"/>
    </location>
</feature>
<feature type="domain" description="WLM" evidence="7">
    <location>
        <begin position="1"/>
        <end position="201"/>
    </location>
</feature>
<dbReference type="PROSITE" id="PS50199">
    <property type="entry name" value="ZF_RANBP2_2"/>
    <property type="match status" value="1"/>
</dbReference>
<name>A0ABR1JRD3_9AGAR</name>
<evidence type="ECO:0000313" key="8">
    <source>
        <dbReference type="EMBL" id="KAK7465560.1"/>
    </source>
</evidence>
<evidence type="ECO:0000256" key="4">
    <source>
        <dbReference type="PROSITE-ProRule" id="PRU00322"/>
    </source>
</evidence>
<feature type="region of interest" description="Disordered" evidence="5">
    <location>
        <begin position="239"/>
        <end position="291"/>
    </location>
</feature>
<feature type="compositionally biased region" description="Basic and acidic residues" evidence="5">
    <location>
        <begin position="191"/>
        <end position="211"/>
    </location>
</feature>
<dbReference type="InterPro" id="IPR013536">
    <property type="entry name" value="WLM_dom"/>
</dbReference>
<feature type="compositionally biased region" description="Polar residues" evidence="5">
    <location>
        <begin position="267"/>
        <end position="280"/>
    </location>
</feature>
<keyword evidence="2 4" id="KW-0863">Zinc-finger</keyword>
<feature type="compositionally biased region" description="Gly residues" evidence="5">
    <location>
        <begin position="169"/>
        <end position="180"/>
    </location>
</feature>
<evidence type="ECO:0000259" key="7">
    <source>
        <dbReference type="PROSITE" id="PS51397"/>
    </source>
</evidence>
<evidence type="ECO:0000259" key="6">
    <source>
        <dbReference type="PROSITE" id="PS50199"/>
    </source>
</evidence>
<dbReference type="Pfam" id="PF08325">
    <property type="entry name" value="WLM"/>
    <property type="match status" value="1"/>
</dbReference>
<evidence type="ECO:0000313" key="9">
    <source>
        <dbReference type="Proteomes" id="UP001498398"/>
    </source>
</evidence>
<evidence type="ECO:0000256" key="5">
    <source>
        <dbReference type="SAM" id="MobiDB-lite"/>
    </source>
</evidence>
<dbReference type="SMART" id="SM00547">
    <property type="entry name" value="ZnF_RBZ"/>
    <property type="match status" value="1"/>
</dbReference>
<organism evidence="8 9">
    <name type="scientific">Marasmiellus scandens</name>
    <dbReference type="NCBI Taxonomy" id="2682957"/>
    <lineage>
        <taxon>Eukaryota</taxon>
        <taxon>Fungi</taxon>
        <taxon>Dikarya</taxon>
        <taxon>Basidiomycota</taxon>
        <taxon>Agaricomycotina</taxon>
        <taxon>Agaricomycetes</taxon>
        <taxon>Agaricomycetidae</taxon>
        <taxon>Agaricales</taxon>
        <taxon>Marasmiineae</taxon>
        <taxon>Omphalotaceae</taxon>
        <taxon>Marasmiellus</taxon>
    </lineage>
</organism>
<dbReference type="SUPFAM" id="SSF90209">
    <property type="entry name" value="Ran binding protein zinc finger-like"/>
    <property type="match status" value="1"/>
</dbReference>